<evidence type="ECO:0000256" key="6">
    <source>
        <dbReference type="ARBA" id="ARBA00013147"/>
    </source>
</evidence>
<dbReference type="SUPFAM" id="SSF55021">
    <property type="entry name" value="ACT-like"/>
    <property type="match status" value="1"/>
</dbReference>
<dbReference type="UniPathway" id="UPA00120">
    <property type="reaction ID" value="UER00203"/>
</dbReference>
<comment type="pathway">
    <text evidence="5">Metabolic intermediate biosynthesis; prephenate biosynthesis; prephenate from chorismate: step 1/1.</text>
</comment>
<evidence type="ECO:0000259" key="19">
    <source>
        <dbReference type="PROSITE" id="PS51671"/>
    </source>
</evidence>
<evidence type="ECO:0000256" key="15">
    <source>
        <dbReference type="ARBA" id="ARBA00031175"/>
    </source>
</evidence>
<keyword evidence="13" id="KW-0456">Lyase</keyword>
<protein>
    <recommendedName>
        <fullName evidence="7">Bifunctional chorismate mutase/prephenate dehydratase</fullName>
        <ecNumber evidence="6">4.2.1.51</ecNumber>
    </recommendedName>
    <alternativeName>
        <fullName evidence="16">Chorismate mutase-prephenate dehydratase</fullName>
    </alternativeName>
    <alternativeName>
        <fullName evidence="15">p-protein</fullName>
    </alternativeName>
</protein>
<evidence type="ECO:0000259" key="17">
    <source>
        <dbReference type="PROSITE" id="PS51168"/>
    </source>
</evidence>
<evidence type="ECO:0000256" key="5">
    <source>
        <dbReference type="ARBA" id="ARBA00004817"/>
    </source>
</evidence>
<comment type="catalytic activity">
    <reaction evidence="1">
        <text>chorismate = prephenate</text>
        <dbReference type="Rhea" id="RHEA:13897"/>
        <dbReference type="ChEBI" id="CHEBI:29748"/>
        <dbReference type="ChEBI" id="CHEBI:29934"/>
        <dbReference type="EC" id="5.4.99.5"/>
    </reaction>
</comment>
<dbReference type="CDD" id="cd13630">
    <property type="entry name" value="PBP2_PDT_1"/>
    <property type="match status" value="1"/>
</dbReference>
<dbReference type="GO" id="GO:0005737">
    <property type="term" value="C:cytoplasm"/>
    <property type="evidence" value="ECO:0007669"/>
    <property type="project" value="UniProtKB-SubCell"/>
</dbReference>
<dbReference type="InterPro" id="IPR045865">
    <property type="entry name" value="ACT-like_dom_sf"/>
</dbReference>
<dbReference type="PROSITE" id="PS51171">
    <property type="entry name" value="PREPHENATE_DEHYDR_3"/>
    <property type="match status" value="1"/>
</dbReference>
<sequence>MNRLRRQIDRCDTEIVRLLNERASVVVQIGDIKRDRSSPIYSPDREHAVLQHIAHLNHGPLPRKALQAIYREVMSGSYALEKPLRIAYLGPEGTFSHQAAMRKFGASVEYLPLPDIPAIFEEVARKHCSLGVVPIENTLGGGVVDTLDCFAHFHVPICAEILLEVHHNLLTKGPTKKIKRIYSRPEVFAQCREWLSSQFRDAELIPMASSARAAEQAARLVNAAALGSELAAKVHGLRVAFAHVEDNPHNITRFLVLSDAPAKPTGNDRTALMFTTRHKAGALVDVLNVFSRNKINLSSIDSRPTRRRNWAYYFFIEAEGHVDDPRLVKAVEQAGQHCGELHVLGSFPRDTTPV</sequence>
<evidence type="ECO:0000256" key="4">
    <source>
        <dbReference type="ARBA" id="ARBA00004741"/>
    </source>
</evidence>
<keyword evidence="14" id="KW-0511">Multifunctional enzyme</keyword>
<comment type="function">
    <text evidence="2">Catalyzes the Claisen rearrangement of chorismate to prephenate and the decarboxylation/dehydration of prephenate to phenylpyruvate.</text>
</comment>
<dbReference type="Pfam" id="PF01817">
    <property type="entry name" value="CM_2"/>
    <property type="match status" value="1"/>
</dbReference>
<dbReference type="Gene3D" id="3.40.190.10">
    <property type="entry name" value="Periplasmic binding protein-like II"/>
    <property type="match status" value="2"/>
</dbReference>
<evidence type="ECO:0000313" key="20">
    <source>
        <dbReference type="EMBL" id="KKN84930.1"/>
    </source>
</evidence>
<dbReference type="InterPro" id="IPR002701">
    <property type="entry name" value="CM_II_prokaryot"/>
</dbReference>
<evidence type="ECO:0000256" key="16">
    <source>
        <dbReference type="ARBA" id="ARBA00031520"/>
    </source>
</evidence>
<dbReference type="InterPro" id="IPR010957">
    <property type="entry name" value="G/b/e-P-prot_chorismate_mutase"/>
</dbReference>
<dbReference type="SUPFAM" id="SSF53850">
    <property type="entry name" value="Periplasmic binding protein-like II"/>
    <property type="match status" value="1"/>
</dbReference>
<dbReference type="EC" id="4.2.1.51" evidence="6"/>
<evidence type="ECO:0000256" key="10">
    <source>
        <dbReference type="ARBA" id="ARBA00023141"/>
    </source>
</evidence>
<evidence type="ECO:0000256" key="3">
    <source>
        <dbReference type="ARBA" id="ARBA00004496"/>
    </source>
</evidence>
<evidence type="ECO:0000256" key="12">
    <source>
        <dbReference type="ARBA" id="ARBA00023235"/>
    </source>
</evidence>
<dbReference type="EMBL" id="LAZR01000165">
    <property type="protein sequence ID" value="KKN84930.1"/>
    <property type="molecule type" value="Genomic_DNA"/>
</dbReference>
<evidence type="ECO:0000256" key="14">
    <source>
        <dbReference type="ARBA" id="ARBA00023268"/>
    </source>
</evidence>
<dbReference type="Pfam" id="PF01842">
    <property type="entry name" value="ACT"/>
    <property type="match status" value="1"/>
</dbReference>
<dbReference type="SMART" id="SM00830">
    <property type="entry name" value="CM_2"/>
    <property type="match status" value="1"/>
</dbReference>
<dbReference type="NCBIfam" id="NF008865">
    <property type="entry name" value="PRK11898.1"/>
    <property type="match status" value="1"/>
</dbReference>
<evidence type="ECO:0000256" key="2">
    <source>
        <dbReference type="ARBA" id="ARBA00002364"/>
    </source>
</evidence>
<accession>A0A0F9TV74</accession>
<keyword evidence="10" id="KW-0057">Aromatic amino acid biosynthesis</keyword>
<dbReference type="Gene3D" id="1.20.59.10">
    <property type="entry name" value="Chorismate mutase"/>
    <property type="match status" value="1"/>
</dbReference>
<dbReference type="GO" id="GO:0046417">
    <property type="term" value="P:chorismate metabolic process"/>
    <property type="evidence" value="ECO:0007669"/>
    <property type="project" value="InterPro"/>
</dbReference>
<dbReference type="PANTHER" id="PTHR21022">
    <property type="entry name" value="PREPHENATE DEHYDRATASE P PROTEIN"/>
    <property type="match status" value="1"/>
</dbReference>
<evidence type="ECO:0000256" key="11">
    <source>
        <dbReference type="ARBA" id="ARBA00023222"/>
    </source>
</evidence>
<evidence type="ECO:0000256" key="7">
    <source>
        <dbReference type="ARBA" id="ARBA00014401"/>
    </source>
</evidence>
<dbReference type="NCBIfam" id="TIGR01807">
    <property type="entry name" value="CM_P2"/>
    <property type="match status" value="1"/>
</dbReference>
<dbReference type="Gene3D" id="3.30.70.260">
    <property type="match status" value="1"/>
</dbReference>
<keyword evidence="11" id="KW-0584">Phenylalanine biosynthesis</keyword>
<evidence type="ECO:0000256" key="8">
    <source>
        <dbReference type="ARBA" id="ARBA00022490"/>
    </source>
</evidence>
<comment type="caution">
    <text evidence="20">The sequence shown here is derived from an EMBL/GenBank/DDBJ whole genome shotgun (WGS) entry which is preliminary data.</text>
</comment>
<dbReference type="PROSITE" id="PS51168">
    <property type="entry name" value="CHORISMATE_MUT_2"/>
    <property type="match status" value="1"/>
</dbReference>
<evidence type="ECO:0000259" key="18">
    <source>
        <dbReference type="PROSITE" id="PS51171"/>
    </source>
</evidence>
<comment type="pathway">
    <text evidence="4">Amino-acid biosynthesis; L-phenylalanine biosynthesis; phenylpyruvate from prephenate: step 1/1.</text>
</comment>
<reference evidence="20" key="1">
    <citation type="journal article" date="2015" name="Nature">
        <title>Complex archaea that bridge the gap between prokaryotes and eukaryotes.</title>
        <authorList>
            <person name="Spang A."/>
            <person name="Saw J.H."/>
            <person name="Jorgensen S.L."/>
            <person name="Zaremba-Niedzwiedzka K."/>
            <person name="Martijn J."/>
            <person name="Lind A.E."/>
            <person name="van Eijk R."/>
            <person name="Schleper C."/>
            <person name="Guy L."/>
            <person name="Ettema T.J."/>
        </authorList>
    </citation>
    <scope>NUCLEOTIDE SEQUENCE</scope>
</reference>
<comment type="subcellular location">
    <subcellularLocation>
        <location evidence="3">Cytoplasm</location>
    </subcellularLocation>
</comment>
<keyword evidence="8" id="KW-0963">Cytoplasm</keyword>
<keyword evidence="12" id="KW-0413">Isomerase</keyword>
<dbReference type="InterPro" id="IPR036263">
    <property type="entry name" value="Chorismate_II_sf"/>
</dbReference>
<dbReference type="Pfam" id="PF00800">
    <property type="entry name" value="PDT"/>
    <property type="match status" value="1"/>
</dbReference>
<dbReference type="PIRSF" id="PIRSF001500">
    <property type="entry name" value="Chor_mut_pdt_Ppr"/>
    <property type="match status" value="1"/>
</dbReference>
<dbReference type="GO" id="GO:0009094">
    <property type="term" value="P:L-phenylalanine biosynthetic process"/>
    <property type="evidence" value="ECO:0007669"/>
    <property type="project" value="UniProtKB-UniPathway"/>
</dbReference>
<dbReference type="InterPro" id="IPR008242">
    <property type="entry name" value="Chor_mutase/pphenate_deHydtase"/>
</dbReference>
<dbReference type="CDD" id="cd04905">
    <property type="entry name" value="ACT_CM-PDT"/>
    <property type="match status" value="1"/>
</dbReference>
<evidence type="ECO:0000256" key="1">
    <source>
        <dbReference type="ARBA" id="ARBA00000824"/>
    </source>
</evidence>
<evidence type="ECO:0000256" key="13">
    <source>
        <dbReference type="ARBA" id="ARBA00023239"/>
    </source>
</evidence>
<dbReference type="PANTHER" id="PTHR21022:SF19">
    <property type="entry name" value="PREPHENATE DEHYDRATASE-RELATED"/>
    <property type="match status" value="1"/>
</dbReference>
<dbReference type="GO" id="GO:0004106">
    <property type="term" value="F:chorismate mutase activity"/>
    <property type="evidence" value="ECO:0007669"/>
    <property type="project" value="UniProtKB-EC"/>
</dbReference>
<dbReference type="InterPro" id="IPR002912">
    <property type="entry name" value="ACT_dom"/>
</dbReference>
<proteinExistence type="predicted"/>
<feature type="domain" description="Prephenate dehydratase" evidence="18">
    <location>
        <begin position="85"/>
        <end position="259"/>
    </location>
</feature>
<dbReference type="InterPro" id="IPR036979">
    <property type="entry name" value="CM_dom_sf"/>
</dbReference>
<dbReference type="PROSITE" id="PS51671">
    <property type="entry name" value="ACT"/>
    <property type="match status" value="1"/>
</dbReference>
<organism evidence="20">
    <name type="scientific">marine sediment metagenome</name>
    <dbReference type="NCBI Taxonomy" id="412755"/>
    <lineage>
        <taxon>unclassified sequences</taxon>
        <taxon>metagenomes</taxon>
        <taxon>ecological metagenomes</taxon>
    </lineage>
</organism>
<dbReference type="AlphaFoldDB" id="A0A0F9TV74"/>
<gene>
    <name evidence="20" type="ORF">LCGC14_0284550</name>
</gene>
<keyword evidence="9" id="KW-0028">Amino-acid biosynthesis</keyword>
<dbReference type="UniPathway" id="UPA00121">
    <property type="reaction ID" value="UER00345"/>
</dbReference>
<feature type="domain" description="Chorismate mutase" evidence="17">
    <location>
        <begin position="1"/>
        <end position="85"/>
    </location>
</feature>
<dbReference type="SUPFAM" id="SSF48600">
    <property type="entry name" value="Chorismate mutase II"/>
    <property type="match status" value="1"/>
</dbReference>
<dbReference type="GO" id="GO:0004664">
    <property type="term" value="F:prephenate dehydratase activity"/>
    <property type="evidence" value="ECO:0007669"/>
    <property type="project" value="UniProtKB-EC"/>
</dbReference>
<feature type="domain" description="ACT" evidence="19">
    <location>
        <begin position="271"/>
        <end position="348"/>
    </location>
</feature>
<name>A0A0F9TV74_9ZZZZ</name>
<dbReference type="InterPro" id="IPR001086">
    <property type="entry name" value="Preph_deHydtase"/>
</dbReference>
<evidence type="ECO:0000256" key="9">
    <source>
        <dbReference type="ARBA" id="ARBA00022605"/>
    </source>
</evidence>